<name>I7GP24_MACFA</name>
<sequence>MCSSPQLTQLYRFIHTCHVFNCTPVITKSEVLLITQFCVFKWNPLC</sequence>
<protein>
    <submittedName>
        <fullName evidence="1">Macaca fascicularis brain cDNA, clone: QflA-23532</fullName>
    </submittedName>
</protein>
<reference evidence="1" key="1">
    <citation type="journal article" date="2007" name="PLoS Biol.">
        <title>Rate of evolution in brain-expressed genes in humans and other primates.</title>
        <authorList>
            <person name="Wang H.-Y."/>
            <person name="Chien H.-C."/>
            <person name="Osada N."/>
            <person name="Hashimoto K."/>
            <person name="Sugano S."/>
            <person name="Gojobori T."/>
            <person name="Chou C.-K."/>
            <person name="Tsai S.-F."/>
            <person name="Wu C.-I."/>
            <person name="Shen C.-K.J."/>
        </authorList>
    </citation>
    <scope>NUCLEOTIDE SEQUENCE</scope>
</reference>
<organism evidence="1">
    <name type="scientific">Macaca fascicularis</name>
    <name type="common">Crab-eating macaque</name>
    <name type="synonym">Cynomolgus monkey</name>
    <dbReference type="NCBI Taxonomy" id="9541"/>
    <lineage>
        <taxon>Eukaryota</taxon>
        <taxon>Metazoa</taxon>
        <taxon>Chordata</taxon>
        <taxon>Craniata</taxon>
        <taxon>Vertebrata</taxon>
        <taxon>Euteleostomi</taxon>
        <taxon>Mammalia</taxon>
        <taxon>Eutheria</taxon>
        <taxon>Euarchontoglires</taxon>
        <taxon>Primates</taxon>
        <taxon>Haplorrhini</taxon>
        <taxon>Catarrhini</taxon>
        <taxon>Cercopithecidae</taxon>
        <taxon>Cercopithecinae</taxon>
        <taxon>Macaca</taxon>
    </lineage>
</organism>
<dbReference type="EMBL" id="AB173644">
    <property type="protein sequence ID" value="BAE90706.1"/>
    <property type="molecule type" value="mRNA"/>
</dbReference>
<proteinExistence type="evidence at transcript level"/>
<dbReference type="AlphaFoldDB" id="I7GP24"/>
<evidence type="ECO:0000313" key="1">
    <source>
        <dbReference type="EMBL" id="BAE90706.1"/>
    </source>
</evidence>
<accession>I7GP24</accession>